<dbReference type="Gene3D" id="2.150.10.10">
    <property type="entry name" value="Serralysin-like metalloprotease, C-terminal"/>
    <property type="match status" value="1"/>
</dbReference>
<proteinExistence type="predicted"/>
<dbReference type="EMBL" id="CYSR01000010">
    <property type="protein sequence ID" value="CUH98645.1"/>
    <property type="molecule type" value="Genomic_DNA"/>
</dbReference>
<name>A0A0P1H6S3_9RHOB</name>
<dbReference type="GO" id="GO:0005509">
    <property type="term" value="F:calcium ion binding"/>
    <property type="evidence" value="ECO:0007669"/>
    <property type="project" value="InterPro"/>
</dbReference>
<accession>A0A0P1H6S3</accession>
<dbReference type="InterPro" id="IPR001343">
    <property type="entry name" value="Hemolysn_Ca-bd"/>
</dbReference>
<feature type="compositionally biased region" description="Gly residues" evidence="3">
    <location>
        <begin position="389"/>
        <end position="401"/>
    </location>
</feature>
<dbReference type="SUPFAM" id="SSF51120">
    <property type="entry name" value="beta-Roll"/>
    <property type="match status" value="1"/>
</dbReference>
<dbReference type="InterPro" id="IPR050557">
    <property type="entry name" value="RTX_toxin/Mannuronan_C5-epim"/>
</dbReference>
<dbReference type="PRINTS" id="PR00313">
    <property type="entry name" value="CABNDNGRPT"/>
</dbReference>
<dbReference type="PANTHER" id="PTHR38340">
    <property type="entry name" value="S-LAYER PROTEIN"/>
    <property type="match status" value="1"/>
</dbReference>
<evidence type="ECO:0000256" key="1">
    <source>
        <dbReference type="ARBA" id="ARBA00004613"/>
    </source>
</evidence>
<reference evidence="4 5" key="1">
    <citation type="submission" date="2015-09" db="EMBL/GenBank/DDBJ databases">
        <authorList>
            <consortium name="Swine Surveillance"/>
        </authorList>
    </citation>
    <scope>NUCLEOTIDE SEQUENCE [LARGE SCALE GENOMIC DNA]</scope>
    <source>
        <strain evidence="4 5">CECT 8399</strain>
    </source>
</reference>
<dbReference type="GO" id="GO:0005576">
    <property type="term" value="C:extracellular region"/>
    <property type="evidence" value="ECO:0007669"/>
    <property type="project" value="UniProtKB-SubCell"/>
</dbReference>
<gene>
    <name evidence="4" type="primary">apxIA_1</name>
    <name evidence="4" type="ORF">PHA8399_00759</name>
</gene>
<evidence type="ECO:0000313" key="5">
    <source>
        <dbReference type="Proteomes" id="UP000051326"/>
    </source>
</evidence>
<dbReference type="PROSITE" id="PS00330">
    <property type="entry name" value="HEMOLYSIN_CALCIUM"/>
    <property type="match status" value="1"/>
</dbReference>
<keyword evidence="2" id="KW-0964">Secreted</keyword>
<feature type="region of interest" description="Disordered" evidence="3">
    <location>
        <begin position="380"/>
        <end position="401"/>
    </location>
</feature>
<dbReference type="Gene3D" id="3.40.50.1110">
    <property type="entry name" value="SGNH hydrolase"/>
    <property type="match status" value="1"/>
</dbReference>
<dbReference type="PANTHER" id="PTHR38340:SF1">
    <property type="entry name" value="S-LAYER PROTEIN"/>
    <property type="match status" value="1"/>
</dbReference>
<dbReference type="Proteomes" id="UP000051326">
    <property type="component" value="Unassembled WGS sequence"/>
</dbReference>
<dbReference type="InterPro" id="IPR018511">
    <property type="entry name" value="Hemolysin-typ_Ca-bd_CS"/>
</dbReference>
<evidence type="ECO:0000256" key="3">
    <source>
        <dbReference type="SAM" id="MobiDB-lite"/>
    </source>
</evidence>
<organism evidence="4 5">
    <name type="scientific">Leisingera aquaemixtae</name>
    <dbReference type="NCBI Taxonomy" id="1396826"/>
    <lineage>
        <taxon>Bacteria</taxon>
        <taxon>Pseudomonadati</taxon>
        <taxon>Pseudomonadota</taxon>
        <taxon>Alphaproteobacteria</taxon>
        <taxon>Rhodobacterales</taxon>
        <taxon>Roseobacteraceae</taxon>
        <taxon>Leisingera</taxon>
    </lineage>
</organism>
<sequence length="523" mass="53089">MTPFSRVYYFGDSLTDEGNAVNLLASVIEPVILTGLILDFGSIPSSQELDALRAQAKTEARQTVIASFSEIGPAGAVTNALTHASYAAALGGFEVQNYAVATATALGDGILEDMIDLEAQISDFAEDAAGGVPADSAAFLLIGGNDFTSLLDTVQDQQITTEAGFLTLATPVMEGLIAQITAAATTLSAAGVGTVFLATQPRASFYPEFDTLSPLYTGFADLLIGTFNSLIADTISDLRSIGIDAQAVDLSAVSEALTEDPAGFGILAERTDYLIDGSPFDSDQVLAWDAIHPAETAHQLWGAHSEFVMGGGKTALLDGGATDRGWGAKDNAIFALGGDDTIRAGGGHDAVAGGSGNDGIRGGSGNDVLLGGSGNDTVQGNRDDDIISGGDGNDQLRGGGGNDVIADGRGSDLAIGGRGNDTFIFTEAALAGGGGASADTFRGGAGSDTLYLVLDAAHYAAFSAGSADAVLNSLGITVFGIEFIRAIDGRSNIAAQLDGFDWFQAADSWGAVSAPQSGDALLV</sequence>
<comment type="subcellular location">
    <subcellularLocation>
        <location evidence="1">Secreted</location>
    </subcellularLocation>
</comment>
<dbReference type="AlphaFoldDB" id="A0A0P1H6S3"/>
<dbReference type="GO" id="GO:0016788">
    <property type="term" value="F:hydrolase activity, acting on ester bonds"/>
    <property type="evidence" value="ECO:0007669"/>
    <property type="project" value="InterPro"/>
</dbReference>
<dbReference type="SUPFAM" id="SSF52266">
    <property type="entry name" value="SGNH hydrolase"/>
    <property type="match status" value="1"/>
</dbReference>
<evidence type="ECO:0000313" key="4">
    <source>
        <dbReference type="EMBL" id="CUH98645.1"/>
    </source>
</evidence>
<dbReference type="Pfam" id="PF00353">
    <property type="entry name" value="HemolysinCabind"/>
    <property type="match status" value="4"/>
</dbReference>
<protein>
    <submittedName>
        <fullName evidence="4">Hemolysin IA</fullName>
    </submittedName>
</protein>
<dbReference type="InterPro" id="IPR011049">
    <property type="entry name" value="Serralysin-like_metalloprot_C"/>
</dbReference>
<dbReference type="InterPro" id="IPR001087">
    <property type="entry name" value="GDSL"/>
</dbReference>
<dbReference type="RefSeq" id="WP_058284855.1">
    <property type="nucleotide sequence ID" value="NZ_CYSR01000010.1"/>
</dbReference>
<evidence type="ECO:0000256" key="2">
    <source>
        <dbReference type="ARBA" id="ARBA00022525"/>
    </source>
</evidence>
<dbReference type="InterPro" id="IPR036514">
    <property type="entry name" value="SGNH_hydro_sf"/>
</dbReference>
<dbReference type="Pfam" id="PF00657">
    <property type="entry name" value="Lipase_GDSL"/>
    <property type="match status" value="1"/>
</dbReference>
<dbReference type="STRING" id="1396826.PHA8399_00759"/>